<feature type="compositionally biased region" description="Basic and acidic residues" evidence="1">
    <location>
        <begin position="68"/>
        <end position="89"/>
    </location>
</feature>
<sequence>MPVKEKPERGYRKLYEAQTVQTEPLDLSIRKVSEERIQLQNSLINETNEGQTESFPQSSHLSAHKKTHTSEKSHQLHDIREKVPFSHSI</sequence>
<accession>A0A8J2LW35</accession>
<dbReference type="Proteomes" id="UP000746747">
    <property type="component" value="Unassembled WGS sequence"/>
</dbReference>
<reference evidence="2" key="1">
    <citation type="submission" date="2021-09" db="EMBL/GenBank/DDBJ databases">
        <authorList>
            <consortium name="Pathogen Informatics"/>
        </authorList>
    </citation>
    <scope>NUCLEOTIDE SEQUENCE</scope>
</reference>
<proteinExistence type="predicted"/>
<dbReference type="EMBL" id="CAKAEH010000103">
    <property type="protein sequence ID" value="CAG9529850.1"/>
    <property type="molecule type" value="Genomic_DNA"/>
</dbReference>
<name>A0A8J2LW35_9BILA</name>
<gene>
    <name evidence="2" type="ORF">CJOHNSTONI_LOCUS397</name>
</gene>
<dbReference type="OrthoDB" id="10068874at2759"/>
<evidence type="ECO:0000313" key="3">
    <source>
        <dbReference type="Proteomes" id="UP000746747"/>
    </source>
</evidence>
<keyword evidence="3" id="KW-1185">Reference proteome</keyword>
<comment type="caution">
    <text evidence="2">The sequence shown here is derived from an EMBL/GenBank/DDBJ whole genome shotgun (WGS) entry which is preliminary data.</text>
</comment>
<evidence type="ECO:0000313" key="2">
    <source>
        <dbReference type="EMBL" id="CAG9529850.1"/>
    </source>
</evidence>
<feature type="region of interest" description="Disordered" evidence="1">
    <location>
        <begin position="44"/>
        <end position="89"/>
    </location>
</feature>
<protein>
    <submittedName>
        <fullName evidence="2">Uncharacterized protein</fullName>
    </submittedName>
</protein>
<feature type="compositionally biased region" description="Polar residues" evidence="1">
    <location>
        <begin position="44"/>
        <end position="61"/>
    </location>
</feature>
<dbReference type="AlphaFoldDB" id="A0A8J2LW35"/>
<evidence type="ECO:0000256" key="1">
    <source>
        <dbReference type="SAM" id="MobiDB-lite"/>
    </source>
</evidence>
<organism evidence="2 3">
    <name type="scientific">Cercopithifilaria johnstoni</name>
    <dbReference type="NCBI Taxonomy" id="2874296"/>
    <lineage>
        <taxon>Eukaryota</taxon>
        <taxon>Metazoa</taxon>
        <taxon>Ecdysozoa</taxon>
        <taxon>Nematoda</taxon>
        <taxon>Chromadorea</taxon>
        <taxon>Rhabditida</taxon>
        <taxon>Spirurina</taxon>
        <taxon>Spiruromorpha</taxon>
        <taxon>Filarioidea</taxon>
        <taxon>Onchocercidae</taxon>
        <taxon>Cercopithifilaria</taxon>
    </lineage>
</organism>